<reference evidence="1" key="1">
    <citation type="submission" date="2020-03" db="EMBL/GenBank/DDBJ databases">
        <title>Castanea mollissima Vanexum genome sequencing.</title>
        <authorList>
            <person name="Staton M."/>
        </authorList>
    </citation>
    <scope>NUCLEOTIDE SEQUENCE</scope>
    <source>
        <tissue evidence="1">Leaf</tissue>
    </source>
</reference>
<name>A0A8J4RAI9_9ROSI</name>
<proteinExistence type="predicted"/>
<keyword evidence="2" id="KW-1185">Reference proteome</keyword>
<evidence type="ECO:0000313" key="2">
    <source>
        <dbReference type="Proteomes" id="UP000737018"/>
    </source>
</evidence>
<dbReference type="SUPFAM" id="SSF75304">
    <property type="entry name" value="Amidase signature (AS) enzymes"/>
    <property type="match status" value="1"/>
</dbReference>
<sequence length="139" mass="15369">PICRTVANAVYVLDAIVGIEHYDNATIETSQHIPKGGYAHFLKINGLRAKRVGIVRKPFYNFGIDIIATRTIEQHLQTLTYINAYLKELVVSPVHSSADLIAFNKKNSKLERLDYGQDLFVKAEATNGIGNAEKAALAN</sequence>
<dbReference type="PANTHER" id="PTHR42678:SF36">
    <property type="entry name" value="C869.01-LIKE PROTEIN, PUTATIVE-RELATED"/>
    <property type="match status" value="1"/>
</dbReference>
<organism evidence="1 2">
    <name type="scientific">Castanea mollissima</name>
    <name type="common">Chinese chestnut</name>
    <dbReference type="NCBI Taxonomy" id="60419"/>
    <lineage>
        <taxon>Eukaryota</taxon>
        <taxon>Viridiplantae</taxon>
        <taxon>Streptophyta</taxon>
        <taxon>Embryophyta</taxon>
        <taxon>Tracheophyta</taxon>
        <taxon>Spermatophyta</taxon>
        <taxon>Magnoliopsida</taxon>
        <taxon>eudicotyledons</taxon>
        <taxon>Gunneridae</taxon>
        <taxon>Pentapetalae</taxon>
        <taxon>rosids</taxon>
        <taxon>fabids</taxon>
        <taxon>Fagales</taxon>
        <taxon>Fagaceae</taxon>
        <taxon>Castanea</taxon>
    </lineage>
</organism>
<dbReference type="Gene3D" id="3.90.1300.10">
    <property type="entry name" value="Amidase signature (AS) domain"/>
    <property type="match status" value="1"/>
</dbReference>
<comment type="caution">
    <text evidence="1">The sequence shown here is derived from an EMBL/GenBank/DDBJ whole genome shotgun (WGS) entry which is preliminary data.</text>
</comment>
<dbReference type="EMBL" id="JRKL02002261">
    <property type="protein sequence ID" value="KAF3959738.1"/>
    <property type="molecule type" value="Genomic_DNA"/>
</dbReference>
<dbReference type="PANTHER" id="PTHR42678">
    <property type="entry name" value="AMIDASE"/>
    <property type="match status" value="1"/>
</dbReference>
<dbReference type="AlphaFoldDB" id="A0A8J4RAI9"/>
<gene>
    <name evidence="1" type="ORF">CMV_015475</name>
</gene>
<dbReference type="Proteomes" id="UP000737018">
    <property type="component" value="Unassembled WGS sequence"/>
</dbReference>
<dbReference type="OrthoDB" id="1714247at2759"/>
<protein>
    <submittedName>
        <fullName evidence="1">Uncharacterized protein</fullName>
    </submittedName>
</protein>
<feature type="non-terminal residue" evidence="1">
    <location>
        <position position="1"/>
    </location>
</feature>
<dbReference type="InterPro" id="IPR036928">
    <property type="entry name" value="AS_sf"/>
</dbReference>
<evidence type="ECO:0000313" key="1">
    <source>
        <dbReference type="EMBL" id="KAF3959738.1"/>
    </source>
</evidence>
<accession>A0A8J4RAI9</accession>